<organism evidence="4 5">
    <name type="scientific">Shewanella septentrionalis</name>
    <dbReference type="NCBI Taxonomy" id="2952223"/>
    <lineage>
        <taxon>Bacteria</taxon>
        <taxon>Pseudomonadati</taxon>
        <taxon>Pseudomonadota</taxon>
        <taxon>Gammaproteobacteria</taxon>
        <taxon>Alteromonadales</taxon>
        <taxon>Shewanellaceae</taxon>
        <taxon>Shewanella</taxon>
    </lineage>
</organism>
<dbReference type="SFLD" id="SFLDG01135">
    <property type="entry name" value="C1.5.6:_HAD__Beta-PGM__Phospha"/>
    <property type="match status" value="1"/>
</dbReference>
<dbReference type="EMBL" id="JAMTCC010000018">
    <property type="protein sequence ID" value="MCT7946021.1"/>
    <property type="molecule type" value="Genomic_DNA"/>
</dbReference>
<accession>A0A9X3AUB4</accession>
<dbReference type="EC" id="3.1.3.50" evidence="4"/>
<evidence type="ECO:0000256" key="1">
    <source>
        <dbReference type="ARBA" id="ARBA00006171"/>
    </source>
</evidence>
<dbReference type="GO" id="GO:0003850">
    <property type="term" value="F:2-deoxyglucose-6-phosphatase activity"/>
    <property type="evidence" value="ECO:0007669"/>
    <property type="project" value="UniProtKB-EC"/>
</dbReference>
<dbReference type="InterPro" id="IPR023198">
    <property type="entry name" value="PGP-like_dom2"/>
</dbReference>
<dbReference type="NCBIfam" id="NF008087">
    <property type="entry name" value="PRK10826.1"/>
    <property type="match status" value="1"/>
</dbReference>
<dbReference type="SFLD" id="SFLDS00003">
    <property type="entry name" value="Haloacid_Dehalogenase"/>
    <property type="match status" value="1"/>
</dbReference>
<evidence type="ECO:0000313" key="4">
    <source>
        <dbReference type="EMBL" id="MCT7946021.1"/>
    </source>
</evidence>
<comment type="caution">
    <text evidence="4">The sequence shown here is derived from an EMBL/GenBank/DDBJ whole genome shotgun (WGS) entry which is preliminary data.</text>
</comment>
<dbReference type="AlphaFoldDB" id="A0A9X3AUB4"/>
<dbReference type="Gene3D" id="1.10.150.240">
    <property type="entry name" value="Putative phosphatase, domain 2"/>
    <property type="match status" value="1"/>
</dbReference>
<evidence type="ECO:0000256" key="2">
    <source>
        <dbReference type="ARBA" id="ARBA00022723"/>
    </source>
</evidence>
<dbReference type="NCBIfam" id="TIGR01509">
    <property type="entry name" value="HAD-SF-IA-v3"/>
    <property type="match status" value="1"/>
</dbReference>
<dbReference type="InterPro" id="IPR006439">
    <property type="entry name" value="HAD-SF_hydro_IA"/>
</dbReference>
<name>A0A9X3AUB4_9GAMM</name>
<reference evidence="4" key="1">
    <citation type="journal article" date="2023" name="Int. J. Syst. Evol. Microbiol.">
        <title>&lt;i&gt;Shewanella septentrionalis&lt;/i&gt; sp. nov. and &lt;i&gt;Shewanella holmiensis&lt;/i&gt; sp. nov., isolated from Baltic Sea water and sediments.</title>
        <authorList>
            <person name="Martin-Rodriguez A.J."/>
            <person name="Thorell K."/>
            <person name="Joffre E."/>
            <person name="Jensie-Markopoulos S."/>
            <person name="Moore E.R.B."/>
            <person name="Sjoling A."/>
        </authorList>
    </citation>
    <scope>NUCLEOTIDE SEQUENCE</scope>
    <source>
        <strain evidence="4">SP1W3</strain>
    </source>
</reference>
<evidence type="ECO:0000313" key="5">
    <source>
        <dbReference type="Proteomes" id="UP001155604"/>
    </source>
</evidence>
<dbReference type="Gene3D" id="3.40.50.1000">
    <property type="entry name" value="HAD superfamily/HAD-like"/>
    <property type="match status" value="1"/>
</dbReference>
<dbReference type="GO" id="GO:0000287">
    <property type="term" value="F:magnesium ion binding"/>
    <property type="evidence" value="ECO:0007669"/>
    <property type="project" value="UniProtKB-ARBA"/>
</dbReference>
<dbReference type="PANTHER" id="PTHR18901">
    <property type="entry name" value="2-DEOXYGLUCOSE-6-PHOSPHATE PHOSPHATASE 2"/>
    <property type="match status" value="1"/>
</dbReference>
<dbReference type="EC" id="3.1.3.68" evidence="4"/>
<dbReference type="EC" id="3.1.3.22" evidence="4"/>
<dbReference type="FunFam" id="3.40.50.1000:FF:000036">
    <property type="entry name" value="HAD family hydrolase"/>
    <property type="match status" value="1"/>
</dbReference>
<gene>
    <name evidence="4" type="primary">hxpB</name>
    <name evidence="4" type="ORF">NE536_11720</name>
</gene>
<dbReference type="SFLD" id="SFLDG01129">
    <property type="entry name" value="C1.5:_HAD__Beta-PGM__Phosphata"/>
    <property type="match status" value="1"/>
</dbReference>
<keyword evidence="3 4" id="KW-0378">Hydrolase</keyword>
<proteinExistence type="inferred from homology"/>
<dbReference type="RefSeq" id="WP_261272792.1">
    <property type="nucleotide sequence ID" value="NZ_JAMTCC010000018.1"/>
</dbReference>
<dbReference type="Proteomes" id="UP001155604">
    <property type="component" value="Unassembled WGS sequence"/>
</dbReference>
<protein>
    <submittedName>
        <fullName evidence="4">Hexitol phosphatase HxpB</fullName>
        <ecNumber evidence="4">3.1.3.22</ecNumber>
        <ecNumber evidence="4">3.1.3.50</ecNumber>
        <ecNumber evidence="4">3.1.3.68</ecNumber>
    </submittedName>
</protein>
<sequence length="219" mass="23873">MTSLSIQAVIFDMDGVLIDSEPLWQRVEYEVLSALGVPVTIETIQQTTGLRIDQCVDYWYHKAPWPHYDNAKVSQAIVDKVANEILVSGEAMPGVHEAIDHCQALGLKIGLATSSFYTIIEAVLSKLGLSDKFMAVQSAEGLTYGKPHPEVYLNCAKALDVDPRCCLAIEDSFNGLIAARAANMQTVAIPAPEQRGDAKWIIAHHQAESLLALTTILAK</sequence>
<dbReference type="GO" id="GO:0050286">
    <property type="term" value="F:sorbitol-6-phosphatase activity"/>
    <property type="evidence" value="ECO:0007669"/>
    <property type="project" value="UniProtKB-EC"/>
</dbReference>
<comment type="similarity">
    <text evidence="1">Belongs to the HAD-like hydrolase superfamily. CbbY/CbbZ/Gph/YieH family.</text>
</comment>
<dbReference type="Pfam" id="PF00702">
    <property type="entry name" value="Hydrolase"/>
    <property type="match status" value="1"/>
</dbReference>
<dbReference type="CDD" id="cd07505">
    <property type="entry name" value="HAD_BPGM-like"/>
    <property type="match status" value="1"/>
</dbReference>
<dbReference type="InterPro" id="IPR036412">
    <property type="entry name" value="HAD-like_sf"/>
</dbReference>
<dbReference type="SUPFAM" id="SSF56784">
    <property type="entry name" value="HAD-like"/>
    <property type="match status" value="1"/>
</dbReference>
<keyword evidence="5" id="KW-1185">Reference proteome</keyword>
<dbReference type="GO" id="GO:0050084">
    <property type="term" value="F:mannitol-1-phosphatase activity"/>
    <property type="evidence" value="ECO:0007669"/>
    <property type="project" value="UniProtKB-EC"/>
</dbReference>
<evidence type="ECO:0000256" key="3">
    <source>
        <dbReference type="ARBA" id="ARBA00022801"/>
    </source>
</evidence>
<dbReference type="PANTHER" id="PTHR18901:SF38">
    <property type="entry name" value="PSEUDOURIDINE-5'-PHOSPHATASE"/>
    <property type="match status" value="1"/>
</dbReference>
<dbReference type="InterPro" id="IPR023214">
    <property type="entry name" value="HAD_sf"/>
</dbReference>
<keyword evidence="2" id="KW-0479">Metal-binding</keyword>